<dbReference type="SUPFAM" id="SSF55846">
    <property type="entry name" value="N-acetylmuramoyl-L-alanine amidase-like"/>
    <property type="match status" value="1"/>
</dbReference>
<dbReference type="InterPro" id="IPR002502">
    <property type="entry name" value="Amidase_domain"/>
</dbReference>
<gene>
    <name evidence="4" type="ORF">FYJ62_07155</name>
</gene>
<evidence type="ECO:0000313" key="4">
    <source>
        <dbReference type="EMBL" id="MST87415.1"/>
    </source>
</evidence>
<sequence>MKIKRLLSTIVAAGALTAFAGGVSQNIGASQVYASINSEAKKTKYSGTKYLDQLLKAAGLVYNQFNSVANGKKYGSRFGYRNGVGKPEGIVVHETADPGASAWDEGRYFNNNWTSAYTYVHAVVDQKQVIQLMTPDYGVWGAGAIANKRFIQIELCEVSTRKQFVQSVANDAYYIASLLHAYNLTPSRASSNGTGTIWSHADVSNYLGGTDHGDPIGYFAKWGYSMNDFYSLIVYYYNKMGTSTNAAAKASSSSSSSSSSSKASSKSASSSSSSSSSSASQKSASSKSSSSSASSKPASQAATVKTMKVMRNAYTYTAAGKRNAKIKTIKATSYLKIYGGIVTIKKAKYYKYGNNKYVRAGNITGYGRKLKHNAWVYTRTGARDQTMPKQLKGRKLTTYGSQVKITANKKTKVYYLIGYTSSNAPQYVKAVNFK</sequence>
<reference evidence="4 5" key="1">
    <citation type="submission" date="2019-08" db="EMBL/GenBank/DDBJ databases">
        <title>In-depth cultivation of the pig gut microbiome towards novel bacterial diversity and tailored functional studies.</title>
        <authorList>
            <person name="Wylensek D."/>
            <person name="Hitch T.C.A."/>
            <person name="Clavel T."/>
        </authorList>
    </citation>
    <scope>NUCLEOTIDE SEQUENCE [LARGE SCALE GENOMIC DNA]</scope>
    <source>
        <strain evidence="4 5">Bifido-178-WT-2B</strain>
    </source>
</reference>
<dbReference type="Pfam" id="PF01510">
    <property type="entry name" value="Amidase_2"/>
    <property type="match status" value="1"/>
</dbReference>
<feature type="region of interest" description="Disordered" evidence="1">
    <location>
        <begin position="248"/>
        <end position="297"/>
    </location>
</feature>
<dbReference type="InterPro" id="IPR024968">
    <property type="entry name" value="SlpA_C_lactobacillus"/>
</dbReference>
<dbReference type="AlphaFoldDB" id="A0A6A8MF45"/>
<dbReference type="GO" id="GO:0009253">
    <property type="term" value="P:peptidoglycan catabolic process"/>
    <property type="evidence" value="ECO:0007669"/>
    <property type="project" value="InterPro"/>
</dbReference>
<accession>A0A6A8MF45</accession>
<dbReference type="Proteomes" id="UP000438120">
    <property type="component" value="Unassembled WGS sequence"/>
</dbReference>
<dbReference type="GO" id="GO:0008745">
    <property type="term" value="F:N-acetylmuramoyl-L-alanine amidase activity"/>
    <property type="evidence" value="ECO:0007669"/>
    <property type="project" value="InterPro"/>
</dbReference>
<organism evidence="4 5">
    <name type="scientific">Lactobacillus porci</name>
    <dbReference type="NCBI Taxonomy" id="2012477"/>
    <lineage>
        <taxon>Bacteria</taxon>
        <taxon>Bacillati</taxon>
        <taxon>Bacillota</taxon>
        <taxon>Bacilli</taxon>
        <taxon>Lactobacillales</taxon>
        <taxon>Lactobacillaceae</taxon>
        <taxon>Lactobacillus</taxon>
    </lineage>
</organism>
<comment type="caution">
    <text evidence="4">The sequence shown here is derived from an EMBL/GenBank/DDBJ whole genome shotgun (WGS) entry which is preliminary data.</text>
</comment>
<protein>
    <submittedName>
        <fullName evidence="4">N-acetylmuramoyl-L-alanine amidase</fullName>
    </submittedName>
</protein>
<dbReference type="InterPro" id="IPR036505">
    <property type="entry name" value="Amidase/PGRP_sf"/>
</dbReference>
<evidence type="ECO:0000313" key="5">
    <source>
        <dbReference type="Proteomes" id="UP000438120"/>
    </source>
</evidence>
<dbReference type="Gene3D" id="3.40.80.10">
    <property type="entry name" value="Peptidoglycan recognition protein-like"/>
    <property type="match status" value="1"/>
</dbReference>
<keyword evidence="5" id="KW-1185">Reference proteome</keyword>
<name>A0A6A8MF45_9LACO</name>
<evidence type="ECO:0000256" key="1">
    <source>
        <dbReference type="SAM" id="MobiDB-lite"/>
    </source>
</evidence>
<proteinExistence type="predicted"/>
<evidence type="ECO:0000259" key="3">
    <source>
        <dbReference type="SMART" id="SM00644"/>
    </source>
</evidence>
<dbReference type="OrthoDB" id="9816557at2"/>
<keyword evidence="2" id="KW-0732">Signal</keyword>
<dbReference type="SMART" id="SM00644">
    <property type="entry name" value="Ami_2"/>
    <property type="match status" value="1"/>
</dbReference>
<feature type="signal peptide" evidence="2">
    <location>
        <begin position="1"/>
        <end position="20"/>
    </location>
</feature>
<dbReference type="RefSeq" id="WP_154549025.1">
    <property type="nucleotide sequence ID" value="NZ_VUMX01000018.1"/>
</dbReference>
<dbReference type="CDD" id="cd06583">
    <property type="entry name" value="PGRP"/>
    <property type="match status" value="1"/>
</dbReference>
<feature type="chain" id="PRO_5039698888" evidence="2">
    <location>
        <begin position="21"/>
        <end position="434"/>
    </location>
</feature>
<evidence type="ECO:0000256" key="2">
    <source>
        <dbReference type="SAM" id="SignalP"/>
    </source>
</evidence>
<dbReference type="Pfam" id="PF03217">
    <property type="entry name" value="SlpA"/>
    <property type="match status" value="2"/>
</dbReference>
<dbReference type="EMBL" id="VUMX01000018">
    <property type="protein sequence ID" value="MST87415.1"/>
    <property type="molecule type" value="Genomic_DNA"/>
</dbReference>
<feature type="domain" description="N-acetylmuramoyl-L-alanine amidase" evidence="3">
    <location>
        <begin position="73"/>
        <end position="216"/>
    </location>
</feature>